<evidence type="ECO:0000256" key="1">
    <source>
        <dbReference type="SAM" id="Phobius"/>
    </source>
</evidence>
<feature type="transmembrane region" description="Helical" evidence="1">
    <location>
        <begin position="190"/>
        <end position="211"/>
    </location>
</feature>
<keyword evidence="1" id="KW-0812">Transmembrane</keyword>
<feature type="transmembrane region" description="Helical" evidence="1">
    <location>
        <begin position="106"/>
        <end position="128"/>
    </location>
</feature>
<comment type="caution">
    <text evidence="2">The sequence shown here is derived from an EMBL/GenBank/DDBJ whole genome shotgun (WGS) entry which is preliminary data.</text>
</comment>
<name>A0A433U599_ELYCH</name>
<proteinExistence type="predicted"/>
<accession>A0A433U599</accession>
<gene>
    <name evidence="2" type="ORF">EGW08_003300</name>
</gene>
<feature type="transmembrane region" description="Helical" evidence="1">
    <location>
        <begin position="231"/>
        <end position="250"/>
    </location>
</feature>
<keyword evidence="3" id="KW-1185">Reference proteome</keyword>
<feature type="transmembrane region" description="Helical" evidence="1">
    <location>
        <begin position="281"/>
        <end position="304"/>
    </location>
</feature>
<feature type="transmembrane region" description="Helical" evidence="1">
    <location>
        <begin position="140"/>
        <end position="169"/>
    </location>
</feature>
<protein>
    <recommendedName>
        <fullName evidence="4">G-protein coupled receptors family 1 profile domain-containing protein</fullName>
    </recommendedName>
</protein>
<dbReference type="AlphaFoldDB" id="A0A433U599"/>
<feature type="transmembrane region" description="Helical" evidence="1">
    <location>
        <begin position="58"/>
        <end position="85"/>
    </location>
</feature>
<sequence>TTCTYRLISCQSREQDSLFLAHWIFAGADILLGFPVTMENASNITNTSRRYDSFMDEYRLVMSWTLGMETVFMLVGTALNLWLMLSILTSRDLRVRMRNQLVVNMNAVHLVHTMFTSPVIILQCIAVLKRVFWSYEFFCHTYSIIIIIEFIQSFIADWLMVFIMCIFISNITDIDLASKVTPLVSRLIKATMHLLPWLVAIIVTPISISQVTRWYPCLLVPYKQLYIFETVYTVIPTCLTVLLMVAAVVLRFRRFSTGSSTASGNMGVQLLGKGPEIDNTFAYLLAAAVCVACEICHLVFVFEIMDWKYRGLRFEMVGYILSDSRVILMVFPWLLLPDIRQRIRNWRPWRREITGIDLTMAYGKETS</sequence>
<dbReference type="Proteomes" id="UP000271974">
    <property type="component" value="Unassembled WGS sequence"/>
</dbReference>
<feature type="transmembrane region" description="Helical" evidence="1">
    <location>
        <begin position="18"/>
        <end position="38"/>
    </location>
</feature>
<organism evidence="2 3">
    <name type="scientific">Elysia chlorotica</name>
    <name type="common">Eastern emerald elysia</name>
    <name type="synonym">Sea slug</name>
    <dbReference type="NCBI Taxonomy" id="188477"/>
    <lineage>
        <taxon>Eukaryota</taxon>
        <taxon>Metazoa</taxon>
        <taxon>Spiralia</taxon>
        <taxon>Lophotrochozoa</taxon>
        <taxon>Mollusca</taxon>
        <taxon>Gastropoda</taxon>
        <taxon>Heterobranchia</taxon>
        <taxon>Euthyneura</taxon>
        <taxon>Panpulmonata</taxon>
        <taxon>Sacoglossa</taxon>
        <taxon>Placobranchoidea</taxon>
        <taxon>Plakobranchidae</taxon>
        <taxon>Elysia</taxon>
    </lineage>
</organism>
<feature type="non-terminal residue" evidence="2">
    <location>
        <position position="1"/>
    </location>
</feature>
<keyword evidence="1" id="KW-1133">Transmembrane helix</keyword>
<evidence type="ECO:0000313" key="2">
    <source>
        <dbReference type="EMBL" id="RUS88964.1"/>
    </source>
</evidence>
<feature type="transmembrane region" description="Helical" evidence="1">
    <location>
        <begin position="316"/>
        <end position="336"/>
    </location>
</feature>
<reference evidence="2 3" key="1">
    <citation type="submission" date="2019-01" db="EMBL/GenBank/DDBJ databases">
        <title>A draft genome assembly of the solar-powered sea slug Elysia chlorotica.</title>
        <authorList>
            <person name="Cai H."/>
            <person name="Li Q."/>
            <person name="Fang X."/>
            <person name="Li J."/>
            <person name="Curtis N.E."/>
            <person name="Altenburger A."/>
            <person name="Shibata T."/>
            <person name="Feng M."/>
            <person name="Maeda T."/>
            <person name="Schwartz J.A."/>
            <person name="Shigenobu S."/>
            <person name="Lundholm N."/>
            <person name="Nishiyama T."/>
            <person name="Yang H."/>
            <person name="Hasebe M."/>
            <person name="Li S."/>
            <person name="Pierce S.K."/>
            <person name="Wang J."/>
        </authorList>
    </citation>
    <scope>NUCLEOTIDE SEQUENCE [LARGE SCALE GENOMIC DNA]</scope>
    <source>
        <strain evidence="2">EC2010</strain>
        <tissue evidence="2">Whole organism of an adult</tissue>
    </source>
</reference>
<dbReference type="EMBL" id="RQTK01000070">
    <property type="protein sequence ID" value="RUS88964.1"/>
    <property type="molecule type" value="Genomic_DNA"/>
</dbReference>
<keyword evidence="1" id="KW-0472">Membrane</keyword>
<evidence type="ECO:0000313" key="3">
    <source>
        <dbReference type="Proteomes" id="UP000271974"/>
    </source>
</evidence>
<dbReference type="OrthoDB" id="6073134at2759"/>
<evidence type="ECO:0008006" key="4">
    <source>
        <dbReference type="Google" id="ProtNLM"/>
    </source>
</evidence>